<dbReference type="FunFam" id="3.30.70.330:FF:000095">
    <property type="entry name" value="Putative Nucleoporin NUP53"/>
    <property type="match status" value="1"/>
</dbReference>
<feature type="compositionally biased region" description="Low complexity" evidence="10">
    <location>
        <begin position="53"/>
        <end position="63"/>
    </location>
</feature>
<evidence type="ECO:0000256" key="6">
    <source>
        <dbReference type="ARBA" id="ARBA00023010"/>
    </source>
</evidence>
<comment type="function">
    <text evidence="9">Functions as a component of the nuclear pore complex (NPC).</text>
</comment>
<dbReference type="PANTHER" id="PTHR21527:SF6">
    <property type="entry name" value="NUCLEOPORIN NUP35"/>
    <property type="match status" value="1"/>
</dbReference>
<dbReference type="Proteomes" id="UP001231518">
    <property type="component" value="Chromosome 6"/>
</dbReference>
<comment type="subcellular location">
    <subcellularLocation>
        <location evidence="1 9">Nucleus</location>
        <location evidence="1 9">Nuclear pore complex</location>
    </subcellularLocation>
</comment>
<name>A0AAD7Z0M4_MYTSE</name>
<keyword evidence="7 9" id="KW-0906">Nuclear pore complex</keyword>
<comment type="caution">
    <text evidence="12">The sequence shown here is derived from an EMBL/GenBank/DDBJ whole genome shotgun (WGS) entry which is preliminary data.</text>
</comment>
<evidence type="ECO:0000256" key="3">
    <source>
        <dbReference type="ARBA" id="ARBA00022448"/>
    </source>
</evidence>
<dbReference type="PROSITE" id="PS51472">
    <property type="entry name" value="RRM_NUP35"/>
    <property type="match status" value="1"/>
</dbReference>
<keyword evidence="4 9" id="KW-0509">mRNA transport</keyword>
<dbReference type="CDD" id="cd12441">
    <property type="entry name" value="RRM_Nup53_like"/>
    <property type="match status" value="1"/>
</dbReference>
<keyword evidence="6 9" id="KW-0811">Translocation</keyword>
<dbReference type="GO" id="GO:0003676">
    <property type="term" value="F:nucleic acid binding"/>
    <property type="evidence" value="ECO:0007669"/>
    <property type="project" value="InterPro"/>
</dbReference>
<gene>
    <name evidence="12" type="ORF">PYW07_015624</name>
</gene>
<evidence type="ECO:0000256" key="8">
    <source>
        <dbReference type="ARBA" id="ARBA00023242"/>
    </source>
</evidence>
<dbReference type="InterPro" id="IPR035979">
    <property type="entry name" value="RBD_domain_sf"/>
</dbReference>
<feature type="domain" description="RRM Nup35-type" evidence="11">
    <location>
        <begin position="176"/>
        <end position="256"/>
    </location>
</feature>
<dbReference type="InterPro" id="IPR007846">
    <property type="entry name" value="RRM_NUP35_dom"/>
</dbReference>
<dbReference type="InterPro" id="IPR012677">
    <property type="entry name" value="Nucleotide-bd_a/b_plait_sf"/>
</dbReference>
<dbReference type="Gene3D" id="3.30.70.330">
    <property type="match status" value="1"/>
</dbReference>
<keyword evidence="5 9" id="KW-0653">Protein transport</keyword>
<sequence length="302" mass="33030">MEPMNLGSPTHSPSNSPNVGYLPPFLLGEINPPTTPRTNSLSPTKGRSLAFGSPTSPSQTSTPDQKAYRQNLSSMHQQVLYNQQNMYSNMSTTQNMYPNMPTTPNMSYTSKPSGPPIEDLFDTIKSNEPSGNKSLFQDSFYGNNNSINQNGYGHNTMNNSVNNHSLATPWQDGCQEHDEYWVTVFGFPPNAANTVLARFSNCGAILDKQYPTQGNWAHVRYATRAEKERAMSLSGRQVLPGIMVGVVECKEPPRIGVTSPGITSPDRQTGVRSLCPTPIANAPVPQRSSGLISKALDYVLGW</sequence>
<evidence type="ECO:0000256" key="2">
    <source>
        <dbReference type="ARBA" id="ARBA00009454"/>
    </source>
</evidence>
<feature type="region of interest" description="Disordered" evidence="10">
    <location>
        <begin position="1"/>
        <end position="67"/>
    </location>
</feature>
<evidence type="ECO:0000256" key="10">
    <source>
        <dbReference type="SAM" id="MobiDB-lite"/>
    </source>
</evidence>
<dbReference type="GO" id="GO:0006999">
    <property type="term" value="P:nuclear pore organization"/>
    <property type="evidence" value="ECO:0007669"/>
    <property type="project" value="TreeGrafter"/>
</dbReference>
<proteinExistence type="inferred from homology"/>
<evidence type="ECO:0000256" key="5">
    <source>
        <dbReference type="ARBA" id="ARBA00022927"/>
    </source>
</evidence>
<dbReference type="GO" id="GO:0005543">
    <property type="term" value="F:phospholipid binding"/>
    <property type="evidence" value="ECO:0007669"/>
    <property type="project" value="TreeGrafter"/>
</dbReference>
<organism evidence="12 13">
    <name type="scientific">Mythimna separata</name>
    <name type="common">Oriental armyworm</name>
    <name type="synonym">Pseudaletia separata</name>
    <dbReference type="NCBI Taxonomy" id="271217"/>
    <lineage>
        <taxon>Eukaryota</taxon>
        <taxon>Metazoa</taxon>
        <taxon>Ecdysozoa</taxon>
        <taxon>Arthropoda</taxon>
        <taxon>Hexapoda</taxon>
        <taxon>Insecta</taxon>
        <taxon>Pterygota</taxon>
        <taxon>Neoptera</taxon>
        <taxon>Endopterygota</taxon>
        <taxon>Lepidoptera</taxon>
        <taxon>Glossata</taxon>
        <taxon>Ditrysia</taxon>
        <taxon>Noctuoidea</taxon>
        <taxon>Noctuidae</taxon>
        <taxon>Noctuinae</taxon>
        <taxon>Hadenini</taxon>
        <taxon>Mythimna</taxon>
    </lineage>
</organism>
<evidence type="ECO:0000313" key="13">
    <source>
        <dbReference type="Proteomes" id="UP001231518"/>
    </source>
</evidence>
<evidence type="ECO:0000256" key="4">
    <source>
        <dbReference type="ARBA" id="ARBA00022816"/>
    </source>
</evidence>
<dbReference type="GO" id="GO:0006607">
    <property type="term" value="P:NLS-bearing protein import into nucleus"/>
    <property type="evidence" value="ECO:0007669"/>
    <property type="project" value="TreeGrafter"/>
</dbReference>
<dbReference type="GO" id="GO:0044615">
    <property type="term" value="C:nuclear pore nuclear basket"/>
    <property type="evidence" value="ECO:0007669"/>
    <property type="project" value="TreeGrafter"/>
</dbReference>
<comment type="similarity">
    <text evidence="2 9">Belongs to the Nup35 family.</text>
</comment>
<evidence type="ECO:0000256" key="9">
    <source>
        <dbReference type="PIRNR" id="PIRNR038119"/>
    </source>
</evidence>
<keyword evidence="8 9" id="KW-0539">Nucleus</keyword>
<dbReference type="GO" id="GO:0051028">
    <property type="term" value="P:mRNA transport"/>
    <property type="evidence" value="ECO:0007669"/>
    <property type="project" value="UniProtKB-UniRule"/>
</dbReference>
<dbReference type="AlphaFoldDB" id="A0AAD7Z0M4"/>
<keyword evidence="13" id="KW-1185">Reference proteome</keyword>
<dbReference type="PIRSF" id="PIRSF038119">
    <property type="entry name" value="Nucleoporin_NUP53"/>
    <property type="match status" value="1"/>
</dbReference>
<dbReference type="GO" id="GO:0031965">
    <property type="term" value="C:nuclear membrane"/>
    <property type="evidence" value="ECO:0007669"/>
    <property type="project" value="InterPro"/>
</dbReference>
<evidence type="ECO:0000256" key="1">
    <source>
        <dbReference type="ARBA" id="ARBA00004567"/>
    </source>
</evidence>
<dbReference type="Pfam" id="PF05172">
    <property type="entry name" value="RRM_Nup35"/>
    <property type="match status" value="1"/>
</dbReference>
<dbReference type="SUPFAM" id="SSF54928">
    <property type="entry name" value="RNA-binding domain, RBD"/>
    <property type="match status" value="1"/>
</dbReference>
<feature type="compositionally biased region" description="Polar residues" evidence="10">
    <location>
        <begin position="7"/>
        <end position="18"/>
    </location>
</feature>
<reference evidence="12" key="1">
    <citation type="submission" date="2023-03" db="EMBL/GenBank/DDBJ databases">
        <title>Chromosome-level genomes of two armyworms, Mythimna separata and Mythimna loreyi, provide insights into the biosynthesis and reception of sex pheromones.</title>
        <authorList>
            <person name="Zhao H."/>
        </authorList>
    </citation>
    <scope>NUCLEOTIDE SEQUENCE</scope>
    <source>
        <strain evidence="12">BeijingLab</strain>
        <tissue evidence="12">Pupa</tissue>
    </source>
</reference>
<dbReference type="EMBL" id="JARGEI010000004">
    <property type="protein sequence ID" value="KAJ8733025.1"/>
    <property type="molecule type" value="Genomic_DNA"/>
</dbReference>
<dbReference type="PANTHER" id="PTHR21527">
    <property type="entry name" value="NUCLEOPORIN NUP35"/>
    <property type="match status" value="1"/>
</dbReference>
<evidence type="ECO:0000256" key="7">
    <source>
        <dbReference type="ARBA" id="ARBA00023132"/>
    </source>
</evidence>
<feature type="compositionally biased region" description="Polar residues" evidence="10">
    <location>
        <begin position="36"/>
        <end position="45"/>
    </location>
</feature>
<evidence type="ECO:0000313" key="12">
    <source>
        <dbReference type="EMBL" id="KAJ8733025.1"/>
    </source>
</evidence>
<protein>
    <recommendedName>
        <fullName evidence="9">Nucleoporin NUP53</fullName>
    </recommendedName>
</protein>
<accession>A0AAD7Z0M4</accession>
<keyword evidence="3 9" id="KW-0813">Transport</keyword>
<evidence type="ECO:0000259" key="11">
    <source>
        <dbReference type="PROSITE" id="PS51472"/>
    </source>
</evidence>
<dbReference type="GO" id="GO:0044613">
    <property type="term" value="C:nuclear pore central transport channel"/>
    <property type="evidence" value="ECO:0007669"/>
    <property type="project" value="TreeGrafter"/>
</dbReference>
<dbReference type="InterPro" id="IPR017389">
    <property type="entry name" value="Nucleoporin_NUP53"/>
</dbReference>
<dbReference type="GO" id="GO:0017056">
    <property type="term" value="F:structural constituent of nuclear pore"/>
    <property type="evidence" value="ECO:0007669"/>
    <property type="project" value="InterPro"/>
</dbReference>